<dbReference type="HOGENOM" id="CLU_120138_0_0_1"/>
<dbReference type="eggNOG" id="ENOG502R0U6">
    <property type="taxonomic scope" value="Eukaryota"/>
</dbReference>
<feature type="region of interest" description="Disordered" evidence="1">
    <location>
        <begin position="1"/>
        <end position="25"/>
    </location>
</feature>
<keyword evidence="2" id="KW-0472">Membrane</keyword>
<evidence type="ECO:0000313" key="3">
    <source>
        <dbReference type="EMBL" id="EGT45827.1"/>
    </source>
</evidence>
<protein>
    <submittedName>
        <fullName evidence="3">Uncharacterized protein</fullName>
    </submittedName>
</protein>
<sequence>MKNPKKGGVLTTKYTISNPTDSPELSNAEKIELEKWTPSTSSNIPDSSATSPPFDQIQVLDPLPNAPESSTCEVERKTTMLGFSSFLIAAKSVTFIVYLVLLIVSVILLHPSFFYTILAFGCAELVLILITVYHGIRPTLKVVFAMLSFEMALSLVKLVFAIVMMAKDGGQDCSVEHPCALLNISEAERFGLFFFILVTAFLDGLTALLTIANSPQMHEFELGDEYLF</sequence>
<dbReference type="OrthoDB" id="5861670at2759"/>
<dbReference type="InParanoid" id="G0MBU5"/>
<evidence type="ECO:0000256" key="1">
    <source>
        <dbReference type="SAM" id="MobiDB-lite"/>
    </source>
</evidence>
<dbReference type="AlphaFoldDB" id="G0MBU5"/>
<dbReference type="OMA" id="CSVDHPC"/>
<evidence type="ECO:0000256" key="2">
    <source>
        <dbReference type="SAM" id="Phobius"/>
    </source>
</evidence>
<proteinExistence type="predicted"/>
<keyword evidence="4" id="KW-1185">Reference proteome</keyword>
<accession>G0MBU5</accession>
<gene>
    <name evidence="3" type="ORF">CAEBREN_17241</name>
</gene>
<feature type="transmembrane region" description="Helical" evidence="2">
    <location>
        <begin position="190"/>
        <end position="212"/>
    </location>
</feature>
<feature type="transmembrane region" description="Helical" evidence="2">
    <location>
        <begin position="86"/>
        <end position="107"/>
    </location>
</feature>
<organism evidence="4">
    <name type="scientific">Caenorhabditis brenneri</name>
    <name type="common">Nematode worm</name>
    <dbReference type="NCBI Taxonomy" id="135651"/>
    <lineage>
        <taxon>Eukaryota</taxon>
        <taxon>Metazoa</taxon>
        <taxon>Ecdysozoa</taxon>
        <taxon>Nematoda</taxon>
        <taxon>Chromadorea</taxon>
        <taxon>Rhabditida</taxon>
        <taxon>Rhabditina</taxon>
        <taxon>Rhabditomorpha</taxon>
        <taxon>Rhabditoidea</taxon>
        <taxon>Rhabditidae</taxon>
        <taxon>Peloderinae</taxon>
        <taxon>Caenorhabditis</taxon>
    </lineage>
</organism>
<keyword evidence="2" id="KW-0812">Transmembrane</keyword>
<evidence type="ECO:0000313" key="4">
    <source>
        <dbReference type="Proteomes" id="UP000008068"/>
    </source>
</evidence>
<keyword evidence="2" id="KW-1133">Transmembrane helix</keyword>
<feature type="compositionally biased region" description="Polar residues" evidence="1">
    <location>
        <begin position="12"/>
        <end position="25"/>
    </location>
</feature>
<dbReference type="EMBL" id="GL379789">
    <property type="protein sequence ID" value="EGT45827.1"/>
    <property type="molecule type" value="Genomic_DNA"/>
</dbReference>
<dbReference type="STRING" id="135651.G0MBU5"/>
<feature type="transmembrane region" description="Helical" evidence="2">
    <location>
        <begin position="113"/>
        <end position="136"/>
    </location>
</feature>
<dbReference type="FunCoup" id="G0MBU5">
    <property type="interactions" value="1914"/>
</dbReference>
<reference evidence="4" key="1">
    <citation type="submission" date="2011-07" db="EMBL/GenBank/DDBJ databases">
        <authorList>
            <consortium name="Caenorhabditis brenneri Sequencing and Analysis Consortium"/>
            <person name="Wilson R.K."/>
        </authorList>
    </citation>
    <scope>NUCLEOTIDE SEQUENCE [LARGE SCALE GENOMIC DNA]</scope>
    <source>
        <strain evidence="4">PB2801</strain>
    </source>
</reference>
<dbReference type="Proteomes" id="UP000008068">
    <property type="component" value="Unassembled WGS sequence"/>
</dbReference>
<feature type="transmembrane region" description="Helical" evidence="2">
    <location>
        <begin position="143"/>
        <end position="166"/>
    </location>
</feature>
<name>G0MBU5_CAEBE</name>